<dbReference type="EMBL" id="JAWJWE010000043">
    <property type="protein sequence ID" value="KAK6617935.1"/>
    <property type="molecule type" value="Genomic_DNA"/>
</dbReference>
<dbReference type="Pfam" id="PF00338">
    <property type="entry name" value="Ribosomal_S10"/>
    <property type="match status" value="1"/>
</dbReference>
<gene>
    <name evidence="9" type="ORF">RUM43_014164</name>
</gene>
<evidence type="ECO:0000256" key="6">
    <source>
        <dbReference type="ARBA" id="ARBA00035261"/>
    </source>
</evidence>
<dbReference type="SUPFAM" id="SSF54999">
    <property type="entry name" value="Ribosomal protein S10"/>
    <property type="match status" value="1"/>
</dbReference>
<keyword evidence="4" id="KW-0496">Mitochondrion</keyword>
<comment type="similarity">
    <text evidence="2">Belongs to the universal ribosomal protein uS10 family.</text>
</comment>
<name>A0AAN8NR01_POLSC</name>
<dbReference type="PANTHER" id="PTHR13334:SF4">
    <property type="entry name" value="SMALL RIBOSOMAL SUBUNIT PROTEIN US10M"/>
    <property type="match status" value="1"/>
</dbReference>
<keyword evidence="5" id="KW-0687">Ribonucleoprotein</keyword>
<evidence type="ECO:0000313" key="9">
    <source>
        <dbReference type="EMBL" id="KAK6617935.1"/>
    </source>
</evidence>
<keyword evidence="3" id="KW-0689">Ribosomal protein</keyword>
<evidence type="ECO:0000256" key="7">
    <source>
        <dbReference type="ARBA" id="ARBA00035544"/>
    </source>
</evidence>
<dbReference type="InterPro" id="IPR036838">
    <property type="entry name" value="Ribosomal_uS10_dom_sf"/>
</dbReference>
<dbReference type="AlphaFoldDB" id="A0AAN8NR01"/>
<dbReference type="Gene3D" id="3.30.70.600">
    <property type="entry name" value="Ribosomal protein S10 domain"/>
    <property type="match status" value="1"/>
</dbReference>
<dbReference type="PANTHER" id="PTHR13334">
    <property type="entry name" value="MITOCHONDRIAL 28S RIBOSOMAL PROTEIN S10"/>
    <property type="match status" value="1"/>
</dbReference>
<evidence type="ECO:0000256" key="1">
    <source>
        <dbReference type="ARBA" id="ARBA00004173"/>
    </source>
</evidence>
<organism evidence="9 10">
    <name type="scientific">Polyplax serrata</name>
    <name type="common">Common mouse louse</name>
    <dbReference type="NCBI Taxonomy" id="468196"/>
    <lineage>
        <taxon>Eukaryota</taxon>
        <taxon>Metazoa</taxon>
        <taxon>Ecdysozoa</taxon>
        <taxon>Arthropoda</taxon>
        <taxon>Hexapoda</taxon>
        <taxon>Insecta</taxon>
        <taxon>Pterygota</taxon>
        <taxon>Neoptera</taxon>
        <taxon>Paraneoptera</taxon>
        <taxon>Psocodea</taxon>
        <taxon>Troctomorpha</taxon>
        <taxon>Phthiraptera</taxon>
        <taxon>Anoplura</taxon>
        <taxon>Polyplacidae</taxon>
        <taxon>Polyplax</taxon>
    </lineage>
</organism>
<dbReference type="GO" id="GO:0005763">
    <property type="term" value="C:mitochondrial small ribosomal subunit"/>
    <property type="evidence" value="ECO:0007669"/>
    <property type="project" value="InterPro"/>
</dbReference>
<evidence type="ECO:0000256" key="3">
    <source>
        <dbReference type="ARBA" id="ARBA00022980"/>
    </source>
</evidence>
<accession>A0AAN8NR01</accession>
<evidence type="ECO:0000256" key="5">
    <source>
        <dbReference type="ARBA" id="ARBA00023274"/>
    </source>
</evidence>
<dbReference type="InterPro" id="IPR040055">
    <property type="entry name" value="Ribosomal_uS10m"/>
</dbReference>
<comment type="subcellular location">
    <subcellularLocation>
        <location evidence="1">Mitochondrion</location>
    </subcellularLocation>
</comment>
<evidence type="ECO:0000256" key="2">
    <source>
        <dbReference type="ARBA" id="ARBA00007102"/>
    </source>
</evidence>
<evidence type="ECO:0000256" key="4">
    <source>
        <dbReference type="ARBA" id="ARBA00023128"/>
    </source>
</evidence>
<sequence>MPDNLYKSVQLEIKSCEAAVMKSYTNFIKTAAQLLDITVQDVVSQKKPNKKRFTVLRSVHVHRKHLVQYEIRTHFTWIRLSKLTGSTADTFLEYVQRMLPEGVAMKVTRVLIEPMPSHLSPQNIRSAART</sequence>
<comment type="caution">
    <text evidence="9">The sequence shown here is derived from an EMBL/GenBank/DDBJ whole genome shotgun (WGS) entry which is preliminary data.</text>
</comment>
<evidence type="ECO:0000259" key="8">
    <source>
        <dbReference type="SMART" id="SM01403"/>
    </source>
</evidence>
<dbReference type="SMART" id="SM01403">
    <property type="entry name" value="Ribosomal_S10"/>
    <property type="match status" value="1"/>
</dbReference>
<evidence type="ECO:0000313" key="10">
    <source>
        <dbReference type="Proteomes" id="UP001372834"/>
    </source>
</evidence>
<proteinExistence type="inferred from homology"/>
<reference evidence="9 10" key="1">
    <citation type="submission" date="2023-10" db="EMBL/GenBank/DDBJ databases">
        <title>Genomes of two closely related lineages of the louse Polyplax serrata with different host specificities.</title>
        <authorList>
            <person name="Martinu J."/>
            <person name="Tarabai H."/>
            <person name="Stefka J."/>
            <person name="Hypsa V."/>
        </authorList>
    </citation>
    <scope>NUCLEOTIDE SEQUENCE [LARGE SCALE GENOMIC DNA]</scope>
    <source>
        <strain evidence="9">HR10_N</strain>
    </source>
</reference>
<protein>
    <recommendedName>
        <fullName evidence="6">Small ribosomal subunit protein uS10m</fullName>
    </recommendedName>
    <alternativeName>
        <fullName evidence="7">28S ribosomal protein S10, mitochondrial</fullName>
    </alternativeName>
</protein>
<dbReference type="Proteomes" id="UP001372834">
    <property type="component" value="Unassembled WGS sequence"/>
</dbReference>
<feature type="domain" description="Small ribosomal subunit protein uS10" evidence="8">
    <location>
        <begin position="10"/>
        <end position="108"/>
    </location>
</feature>
<dbReference type="InterPro" id="IPR027486">
    <property type="entry name" value="Ribosomal_uS10_dom"/>
</dbReference>